<dbReference type="Pfam" id="PF04982">
    <property type="entry name" value="TM_HPP"/>
    <property type="match status" value="1"/>
</dbReference>
<dbReference type="PATRIC" id="fig|1200352.3.peg.1046"/>
<name>S4XC32_9CORY</name>
<evidence type="ECO:0000259" key="2">
    <source>
        <dbReference type="Pfam" id="PF04982"/>
    </source>
</evidence>
<evidence type="ECO:0000256" key="1">
    <source>
        <dbReference type="SAM" id="Phobius"/>
    </source>
</evidence>
<dbReference type="PANTHER" id="PTHR33741:SF5">
    <property type="entry name" value="TRANSMEMBRANE PROTEIN DDB_G0269096-RELATED"/>
    <property type="match status" value="1"/>
</dbReference>
<proteinExistence type="predicted"/>
<dbReference type="PANTHER" id="PTHR33741">
    <property type="entry name" value="TRANSMEMBRANE PROTEIN DDB_G0269096-RELATED"/>
    <property type="match status" value="1"/>
</dbReference>
<evidence type="ECO:0000313" key="4">
    <source>
        <dbReference type="Proteomes" id="UP000014809"/>
    </source>
</evidence>
<dbReference type="Proteomes" id="UP000014809">
    <property type="component" value="Chromosome"/>
</dbReference>
<keyword evidence="1" id="KW-0812">Transmembrane</keyword>
<dbReference type="AlphaFoldDB" id="S4XC32"/>
<keyword evidence="1" id="KW-0472">Membrane</keyword>
<accession>S4XC32</accession>
<dbReference type="InterPro" id="IPR007065">
    <property type="entry name" value="HPP"/>
</dbReference>
<reference evidence="3 4" key="1">
    <citation type="submission" date="2012-06" db="EMBL/GenBank/DDBJ databases">
        <title>Complete genome sequence of Corynebacterium terpenotabidum Y-11 (=DSM 44721).</title>
        <authorList>
            <person name="Ruckert C."/>
            <person name="Albersmeier A."/>
            <person name="Al-Dilaimi A."/>
            <person name="Szczepanowski R."/>
            <person name="Kalinowski J."/>
        </authorList>
    </citation>
    <scope>NUCLEOTIDE SEQUENCE [LARGE SCALE GENOMIC DNA]</scope>
    <source>
        <strain evidence="3 4">Y-11</strain>
    </source>
</reference>
<feature type="transmembrane region" description="Helical" evidence="1">
    <location>
        <begin position="21"/>
        <end position="41"/>
    </location>
</feature>
<feature type="transmembrane region" description="Helical" evidence="1">
    <location>
        <begin position="100"/>
        <end position="119"/>
    </location>
</feature>
<dbReference type="RefSeq" id="WP_020441044.1">
    <property type="nucleotide sequence ID" value="NC_021663.1"/>
</dbReference>
<dbReference type="HOGENOM" id="CLU_040397_3_0_11"/>
<gene>
    <name evidence="3" type="ORF">A606_05165</name>
</gene>
<dbReference type="InterPro" id="IPR058581">
    <property type="entry name" value="TM_HPP"/>
</dbReference>
<sequence>MSATGRFLTGLRAAFTRTQPRFTGTAVLLSGAAVTLVIAGLGLASDLIGHPLIMASFGASCVLEFVLPKAPVSQPVNVIGGHVVSALCGLLVVTVLPTEWWTMGLATGAAVIGMTWLRILHPPAAGIPLIIMLDGEGWSYLLTPVLIGAVLVTVSGVLYRWGLRKVGMVQ</sequence>
<feature type="transmembrane region" description="Helical" evidence="1">
    <location>
        <begin position="140"/>
        <end position="161"/>
    </location>
</feature>
<dbReference type="eggNOG" id="COG3448">
    <property type="taxonomic scope" value="Bacteria"/>
</dbReference>
<dbReference type="EMBL" id="CP003696">
    <property type="protein sequence ID" value="AGP30682.1"/>
    <property type="molecule type" value="Genomic_DNA"/>
</dbReference>
<dbReference type="OrthoDB" id="9811720at2"/>
<dbReference type="KEGG" id="cter:A606_05165"/>
<organism evidence="3 4">
    <name type="scientific">Corynebacterium terpenotabidum Y-11</name>
    <dbReference type="NCBI Taxonomy" id="1200352"/>
    <lineage>
        <taxon>Bacteria</taxon>
        <taxon>Bacillati</taxon>
        <taxon>Actinomycetota</taxon>
        <taxon>Actinomycetes</taxon>
        <taxon>Mycobacteriales</taxon>
        <taxon>Corynebacteriaceae</taxon>
        <taxon>Corynebacterium</taxon>
    </lineage>
</organism>
<dbReference type="STRING" id="1200352.A606_05165"/>
<evidence type="ECO:0000313" key="3">
    <source>
        <dbReference type="EMBL" id="AGP30682.1"/>
    </source>
</evidence>
<keyword evidence="4" id="KW-1185">Reference proteome</keyword>
<keyword evidence="1" id="KW-1133">Transmembrane helix</keyword>
<feature type="domain" description="HPP transmembrane region" evidence="2">
    <location>
        <begin position="21"/>
        <end position="160"/>
    </location>
</feature>
<feature type="transmembrane region" description="Helical" evidence="1">
    <location>
        <begin position="76"/>
        <end position="94"/>
    </location>
</feature>
<protein>
    <recommendedName>
        <fullName evidence="2">HPP transmembrane region domain-containing protein</fullName>
    </recommendedName>
</protein>